<name>A0A2U1PE94_ARTAN</name>
<evidence type="ECO:0000313" key="4">
    <source>
        <dbReference type="Proteomes" id="UP000245207"/>
    </source>
</evidence>
<dbReference type="PANTHER" id="PTHR31973:SF188">
    <property type="entry name" value="POLYPROTEIN, PUTATIVE-RELATED"/>
    <property type="match status" value="1"/>
</dbReference>
<dbReference type="STRING" id="35608.A0A2U1PE94"/>
<dbReference type="EMBL" id="PKPP01001274">
    <property type="protein sequence ID" value="PWA84050.1"/>
    <property type="molecule type" value="Genomic_DNA"/>
</dbReference>
<gene>
    <name evidence="3" type="ORF">CTI12_AA164320</name>
</gene>
<reference evidence="3 4" key="1">
    <citation type="journal article" date="2018" name="Mol. Plant">
        <title>The genome of Artemisia annua provides insight into the evolution of Asteraceae family and artemisinin biosynthesis.</title>
        <authorList>
            <person name="Shen Q."/>
            <person name="Zhang L."/>
            <person name="Liao Z."/>
            <person name="Wang S."/>
            <person name="Yan T."/>
            <person name="Shi P."/>
            <person name="Liu M."/>
            <person name="Fu X."/>
            <person name="Pan Q."/>
            <person name="Wang Y."/>
            <person name="Lv Z."/>
            <person name="Lu X."/>
            <person name="Zhang F."/>
            <person name="Jiang W."/>
            <person name="Ma Y."/>
            <person name="Chen M."/>
            <person name="Hao X."/>
            <person name="Li L."/>
            <person name="Tang Y."/>
            <person name="Lv G."/>
            <person name="Zhou Y."/>
            <person name="Sun X."/>
            <person name="Brodelius P.E."/>
            <person name="Rose J.K.C."/>
            <person name="Tang K."/>
        </authorList>
    </citation>
    <scope>NUCLEOTIDE SEQUENCE [LARGE SCALE GENOMIC DNA]</scope>
    <source>
        <strain evidence="4">cv. Huhao1</strain>
        <tissue evidence="3">Leaf</tissue>
    </source>
</reference>
<organism evidence="3 4">
    <name type="scientific">Artemisia annua</name>
    <name type="common">Sweet wormwood</name>
    <dbReference type="NCBI Taxonomy" id="35608"/>
    <lineage>
        <taxon>Eukaryota</taxon>
        <taxon>Viridiplantae</taxon>
        <taxon>Streptophyta</taxon>
        <taxon>Embryophyta</taxon>
        <taxon>Tracheophyta</taxon>
        <taxon>Spermatophyta</taxon>
        <taxon>Magnoliopsida</taxon>
        <taxon>eudicotyledons</taxon>
        <taxon>Gunneridae</taxon>
        <taxon>Pentapetalae</taxon>
        <taxon>asterids</taxon>
        <taxon>campanulids</taxon>
        <taxon>Asterales</taxon>
        <taxon>Asteraceae</taxon>
        <taxon>Asteroideae</taxon>
        <taxon>Anthemideae</taxon>
        <taxon>Artemisiinae</taxon>
        <taxon>Artemisia</taxon>
    </lineage>
</organism>
<feature type="compositionally biased region" description="Basic residues" evidence="1">
    <location>
        <begin position="502"/>
        <end position="512"/>
    </location>
</feature>
<evidence type="ECO:0000313" key="3">
    <source>
        <dbReference type="EMBL" id="PWA84050.1"/>
    </source>
</evidence>
<dbReference type="Proteomes" id="UP000245207">
    <property type="component" value="Unassembled WGS sequence"/>
</dbReference>
<sequence>MDTCSYHLRDLIEEAMTRYPSDRDLVLSVLFVDKYAAHQSFIELDSDEKFKMMLDMHEVEKEVTIYVTTENNARDLNEIQQSEESYYSHLTTDYENELPDYEVGTCLQTNKSPIMKVNSRFVNVVQFRRALNHYALMNEFEYIIEKSEPTRFTVRCANLKCKWNIHAYIMDDKVTFELKKLVEEHSCIRSNKGGNIHATQGWIANVVSDKLKSDGIGKEQAYTDTYGKWEDSFINIVQFKDEILNRNPGSIIDIDFESNGLEVAITQVYPEAEHRECVRHLYSNFKNNHGDFYIQKLWGAAKTYYVNVHDRLLNEIVGRSEEAITYLHVNHNKVWSRSKFGTTSKCDCITNNLSEAFNSWVGDLRYQPVLNLLDGIREMLMARFDKKRMAVRKWKRDVSSCCKNSSQEYLEVCRSSDNKAEVKHKRRRWEVVLDEKKMHLSSLASQRSTKFKEAYALEIAPLPTMDHWVHRESGEKIFPPVIKRPIGRPIKNRIVSHDESKRKKRCPRCHQTGHHEKTCKNSAPSKDFEESQASTSKS</sequence>
<dbReference type="InterPro" id="IPR004332">
    <property type="entry name" value="Transposase_MuDR"/>
</dbReference>
<protein>
    <submittedName>
        <fullName evidence="3">Transposase, MuDR, MULE transposase domain protein</fullName>
    </submittedName>
</protein>
<feature type="domain" description="Transposase MuDR plant" evidence="2">
    <location>
        <begin position="115"/>
        <end position="177"/>
    </location>
</feature>
<comment type="caution">
    <text evidence="3">The sequence shown here is derived from an EMBL/GenBank/DDBJ whole genome shotgun (WGS) entry which is preliminary data.</text>
</comment>
<dbReference type="AlphaFoldDB" id="A0A2U1PE94"/>
<dbReference type="OrthoDB" id="1918246at2759"/>
<feature type="region of interest" description="Disordered" evidence="1">
    <location>
        <begin position="491"/>
        <end position="538"/>
    </location>
</feature>
<keyword evidence="4" id="KW-1185">Reference proteome</keyword>
<dbReference type="PANTHER" id="PTHR31973">
    <property type="entry name" value="POLYPROTEIN, PUTATIVE-RELATED"/>
    <property type="match status" value="1"/>
</dbReference>
<proteinExistence type="predicted"/>
<accession>A0A2U1PE94</accession>
<evidence type="ECO:0000259" key="2">
    <source>
        <dbReference type="Pfam" id="PF03108"/>
    </source>
</evidence>
<dbReference type="Pfam" id="PF03108">
    <property type="entry name" value="DBD_Tnp_Mut"/>
    <property type="match status" value="1"/>
</dbReference>
<evidence type="ECO:0000256" key="1">
    <source>
        <dbReference type="SAM" id="MobiDB-lite"/>
    </source>
</evidence>